<dbReference type="InterPro" id="IPR052718">
    <property type="entry name" value="NmrA-type_oxidoreductase"/>
</dbReference>
<accession>A0A9X2IF61</accession>
<keyword evidence="3" id="KW-1185">Reference proteome</keyword>
<dbReference type="PANTHER" id="PTHR47129">
    <property type="entry name" value="QUINONE OXIDOREDUCTASE 2"/>
    <property type="match status" value="1"/>
</dbReference>
<dbReference type="PANTHER" id="PTHR47129:SF1">
    <property type="entry name" value="NMRA-LIKE DOMAIN-CONTAINING PROTEIN"/>
    <property type="match status" value="1"/>
</dbReference>
<evidence type="ECO:0000259" key="1">
    <source>
        <dbReference type="Pfam" id="PF05368"/>
    </source>
</evidence>
<gene>
    <name evidence="2" type="ORF">M8330_07110</name>
</gene>
<dbReference type="AlphaFoldDB" id="A0A9X2IF61"/>
<comment type="caution">
    <text evidence="2">The sequence shown here is derived from an EMBL/GenBank/DDBJ whole genome shotgun (WGS) entry which is preliminary data.</text>
</comment>
<evidence type="ECO:0000313" key="3">
    <source>
        <dbReference type="Proteomes" id="UP001139485"/>
    </source>
</evidence>
<dbReference type="Gene3D" id="3.90.25.10">
    <property type="entry name" value="UDP-galactose 4-epimerase, domain 1"/>
    <property type="match status" value="1"/>
</dbReference>
<reference evidence="2" key="1">
    <citation type="submission" date="2022-05" db="EMBL/GenBank/DDBJ databases">
        <authorList>
            <person name="Tuo L."/>
        </authorList>
    </citation>
    <scope>NUCLEOTIDE SEQUENCE</scope>
    <source>
        <strain evidence="2">BSK12Z-4</strain>
    </source>
</reference>
<dbReference type="InterPro" id="IPR036291">
    <property type="entry name" value="NAD(P)-bd_dom_sf"/>
</dbReference>
<name>A0A9X2IF61_9ACTN</name>
<dbReference type="EMBL" id="JAMOIL010000008">
    <property type="protein sequence ID" value="MCM0620064.1"/>
    <property type="molecule type" value="Genomic_DNA"/>
</dbReference>
<dbReference type="SUPFAM" id="SSF51735">
    <property type="entry name" value="NAD(P)-binding Rossmann-fold domains"/>
    <property type="match status" value="1"/>
</dbReference>
<evidence type="ECO:0000313" key="2">
    <source>
        <dbReference type="EMBL" id="MCM0620064.1"/>
    </source>
</evidence>
<protein>
    <submittedName>
        <fullName evidence="2">SDR family oxidoreductase</fullName>
    </submittedName>
</protein>
<dbReference type="CDD" id="cd05269">
    <property type="entry name" value="TMR_SDR_a"/>
    <property type="match status" value="1"/>
</dbReference>
<dbReference type="Proteomes" id="UP001139485">
    <property type="component" value="Unassembled WGS sequence"/>
</dbReference>
<dbReference type="RefSeq" id="WP_250826751.1">
    <property type="nucleotide sequence ID" value="NZ_JAMOIL010000008.1"/>
</dbReference>
<organism evidence="2 3">
    <name type="scientific">Nocardioides bruguierae</name>
    <dbReference type="NCBI Taxonomy" id="2945102"/>
    <lineage>
        <taxon>Bacteria</taxon>
        <taxon>Bacillati</taxon>
        <taxon>Actinomycetota</taxon>
        <taxon>Actinomycetes</taxon>
        <taxon>Propionibacteriales</taxon>
        <taxon>Nocardioidaceae</taxon>
        <taxon>Nocardioides</taxon>
    </lineage>
</organism>
<dbReference type="InterPro" id="IPR008030">
    <property type="entry name" value="NmrA-like"/>
</dbReference>
<dbReference type="Pfam" id="PF05368">
    <property type="entry name" value="NmrA"/>
    <property type="match status" value="1"/>
</dbReference>
<feature type="domain" description="NmrA-like" evidence="1">
    <location>
        <begin position="3"/>
        <end position="245"/>
    </location>
</feature>
<sequence length="283" mass="29332">MSIVVFGATGHLGRLAVEHLVEKGVAPAEIVATGRSTENLADLAEQGVDVRAVDRDDAEAVAAALVGAEKVLLVSGIEPHRVDQHRTVVEAAEKAGVSLLVYTSGPKAAESSLLLMNDHRATEEILAASSVPTVVLRNAWYVENYTGQVPVWTEHGFAGAAAPDARLSVALRSEYAEAAAVVLTQDGHAGRTYELGGEQVTLPEIAAAVSGVIGQEVSYTQVPLEVLQGILEGAGLPAPAAQVFADVDRGITEGELLVPATDLETLLGRPATGLEQAVKTALA</sequence>
<proteinExistence type="predicted"/>
<dbReference type="Gene3D" id="3.40.50.720">
    <property type="entry name" value="NAD(P)-binding Rossmann-like Domain"/>
    <property type="match status" value="1"/>
</dbReference>